<organism evidence="3 4">
    <name type="scientific">Cymbomonas tetramitiformis</name>
    <dbReference type="NCBI Taxonomy" id="36881"/>
    <lineage>
        <taxon>Eukaryota</taxon>
        <taxon>Viridiplantae</taxon>
        <taxon>Chlorophyta</taxon>
        <taxon>Pyramimonadophyceae</taxon>
        <taxon>Pyramimonadales</taxon>
        <taxon>Pyramimonadaceae</taxon>
        <taxon>Cymbomonas</taxon>
    </lineage>
</organism>
<dbReference type="EMBL" id="LGRX02011900">
    <property type="protein sequence ID" value="KAK3268315.1"/>
    <property type="molecule type" value="Genomic_DNA"/>
</dbReference>
<evidence type="ECO:0000256" key="2">
    <source>
        <dbReference type="SAM" id="SignalP"/>
    </source>
</evidence>
<feature type="transmembrane region" description="Helical" evidence="1">
    <location>
        <begin position="272"/>
        <end position="298"/>
    </location>
</feature>
<comment type="caution">
    <text evidence="3">The sequence shown here is derived from an EMBL/GenBank/DDBJ whole genome shotgun (WGS) entry which is preliminary data.</text>
</comment>
<accession>A0AAE0FYS3</accession>
<evidence type="ECO:0000313" key="4">
    <source>
        <dbReference type="Proteomes" id="UP001190700"/>
    </source>
</evidence>
<keyword evidence="1" id="KW-1133">Transmembrane helix</keyword>
<proteinExistence type="predicted"/>
<dbReference type="AlphaFoldDB" id="A0AAE0FYS3"/>
<keyword evidence="2" id="KW-0732">Signal</keyword>
<feature type="signal peptide" evidence="2">
    <location>
        <begin position="1"/>
        <end position="22"/>
    </location>
</feature>
<keyword evidence="4" id="KW-1185">Reference proteome</keyword>
<keyword evidence="1" id="KW-0472">Membrane</keyword>
<sequence>MTSLRRGLQLLSLLTVLGHTQSKRNKHNAPAANSVISEETVNQTLAPPAKFGSGEFRLEGYELDQKAVRLWFKSRGDWNPNLDVDAPGASEKRPDCPRLTFPQGCISLSKLENYLDGKWIPGREASQDVHFVLKGRFFKKAFTRSEIKAAAKRGKPLELPETHTAESMLHDVIDYILTRPYEAVPEEVRTLLRPDATVNNWPGTDVSKSREVFLPPLDERQSICNTTGQDCKPFVEFDVESLYDVPSRVGVSGDEWMEEEEGTLMQNKGFKFIFYVAMALTGIVLPLAFVVSFVRWILPTPPPKQVRCVFTTRKLYDDLF</sequence>
<reference evidence="3 4" key="1">
    <citation type="journal article" date="2015" name="Genome Biol. Evol.">
        <title>Comparative Genomics of a Bacterivorous Green Alga Reveals Evolutionary Causalities and Consequences of Phago-Mixotrophic Mode of Nutrition.</title>
        <authorList>
            <person name="Burns J.A."/>
            <person name="Paasch A."/>
            <person name="Narechania A."/>
            <person name="Kim E."/>
        </authorList>
    </citation>
    <scope>NUCLEOTIDE SEQUENCE [LARGE SCALE GENOMIC DNA]</scope>
    <source>
        <strain evidence="3 4">PLY_AMNH</strain>
    </source>
</reference>
<keyword evidence="1" id="KW-0812">Transmembrane</keyword>
<name>A0AAE0FYS3_9CHLO</name>
<dbReference type="Proteomes" id="UP001190700">
    <property type="component" value="Unassembled WGS sequence"/>
</dbReference>
<gene>
    <name evidence="3" type="ORF">CYMTET_23175</name>
</gene>
<feature type="chain" id="PRO_5042211226" evidence="2">
    <location>
        <begin position="23"/>
        <end position="320"/>
    </location>
</feature>
<protein>
    <submittedName>
        <fullName evidence="3">Uncharacterized protein</fullName>
    </submittedName>
</protein>
<evidence type="ECO:0000256" key="1">
    <source>
        <dbReference type="SAM" id="Phobius"/>
    </source>
</evidence>
<evidence type="ECO:0000313" key="3">
    <source>
        <dbReference type="EMBL" id="KAK3268315.1"/>
    </source>
</evidence>